<keyword evidence="7 11" id="KW-0067">ATP-binding</keyword>
<dbReference type="InterPro" id="IPR027785">
    <property type="entry name" value="UvrD-like_helicase_C"/>
</dbReference>
<reference evidence="13 14" key="1">
    <citation type="submission" date="2023-09" db="EMBL/GenBank/DDBJ databases">
        <authorList>
            <person name="Rey-Velasco X."/>
        </authorList>
    </citation>
    <scope>NUCLEOTIDE SEQUENCE [LARGE SCALE GENOMIC DNA]</scope>
    <source>
        <strain evidence="13 14">W335</strain>
    </source>
</reference>
<evidence type="ECO:0000256" key="1">
    <source>
        <dbReference type="ARBA" id="ARBA00022722"/>
    </source>
</evidence>
<dbReference type="Gene3D" id="3.40.50.300">
    <property type="entry name" value="P-loop containing nucleotide triphosphate hydrolases"/>
    <property type="match status" value="3"/>
</dbReference>
<dbReference type="InterPro" id="IPR006344">
    <property type="entry name" value="RecD"/>
</dbReference>
<dbReference type="EMBL" id="JAVRIB010000007">
    <property type="protein sequence ID" value="MDT0634891.1"/>
    <property type="molecule type" value="Genomic_DNA"/>
</dbReference>
<comment type="function">
    <text evidence="11">A helicase/nuclease that prepares dsDNA breaks (DSB) for recombinational DNA repair. Binds to DSBs and unwinds DNA via a highly rapid and processive ATP-dependent bidirectional helicase activity. Unwinds dsDNA until it encounters a Chi (crossover hotspot instigator) sequence from the 3' direction. Cuts ssDNA a few nucleotides 3' to the Chi site. The properties and activities of the enzyme are changed at Chi. The Chi-altered holoenzyme produces a long 3'-ssDNA overhang and facilitates RecA-binding to the ssDNA for homologous DNA recombination and repair. Holoenzyme degrades any linearized DNA that is unable to undergo homologous recombination. In the holoenzyme this subunit has ssDNA-dependent ATPase and 5'-3' helicase activity. When added to pre-assembled RecBC greatly stimulates nuclease activity and augments holoenzyme processivity. Negatively regulates the RecA-loading ability of RecBCD.</text>
</comment>
<evidence type="ECO:0000256" key="9">
    <source>
        <dbReference type="ARBA" id="ARBA00023204"/>
    </source>
</evidence>
<evidence type="ECO:0000256" key="3">
    <source>
        <dbReference type="ARBA" id="ARBA00022763"/>
    </source>
</evidence>
<evidence type="ECO:0000256" key="7">
    <source>
        <dbReference type="ARBA" id="ARBA00022840"/>
    </source>
</evidence>
<dbReference type="GO" id="GO:0008854">
    <property type="term" value="F:exodeoxyribonuclease V activity"/>
    <property type="evidence" value="ECO:0007669"/>
    <property type="project" value="UniProtKB-EC"/>
</dbReference>
<dbReference type="Pfam" id="PF13245">
    <property type="entry name" value="AAA_19"/>
    <property type="match status" value="1"/>
</dbReference>
<dbReference type="InterPro" id="IPR027417">
    <property type="entry name" value="P-loop_NTPase"/>
</dbReference>
<dbReference type="SUPFAM" id="SSF52540">
    <property type="entry name" value="P-loop containing nucleoside triphosphate hydrolases"/>
    <property type="match status" value="2"/>
</dbReference>
<evidence type="ECO:0000256" key="5">
    <source>
        <dbReference type="ARBA" id="ARBA00022806"/>
    </source>
</evidence>
<dbReference type="NCBIfam" id="TIGR01447">
    <property type="entry name" value="recD"/>
    <property type="match status" value="1"/>
</dbReference>
<keyword evidence="1 11" id="KW-0540">Nuclease</keyword>
<evidence type="ECO:0000256" key="6">
    <source>
        <dbReference type="ARBA" id="ARBA00022839"/>
    </source>
</evidence>
<keyword evidence="9 11" id="KW-0234">DNA repair</keyword>
<dbReference type="CDD" id="cd17933">
    <property type="entry name" value="DEXSc_RecD-like"/>
    <property type="match status" value="1"/>
</dbReference>
<evidence type="ECO:0000313" key="14">
    <source>
        <dbReference type="Proteomes" id="UP001251857"/>
    </source>
</evidence>
<evidence type="ECO:0000256" key="10">
    <source>
        <dbReference type="ARBA" id="ARBA00023235"/>
    </source>
</evidence>
<protein>
    <recommendedName>
        <fullName evidence="11">RecBCD enzyme subunit RecD</fullName>
        <ecNumber evidence="11">5.6.2.3</ecNumber>
    </recommendedName>
    <alternativeName>
        <fullName evidence="11">DNA 5'-3' helicase subunit RecD</fullName>
    </alternativeName>
    <alternativeName>
        <fullName evidence="11">Exonuclease V subunit RecD</fullName>
        <shortName evidence="11">ExoV subunit RecD</shortName>
    </alternativeName>
    <alternativeName>
        <fullName evidence="11">Helicase/nuclease RecBCD subunit RecD</fullName>
    </alternativeName>
</protein>
<keyword evidence="5 11" id="KW-0347">Helicase</keyword>
<dbReference type="SMART" id="SM00382">
    <property type="entry name" value="AAA"/>
    <property type="match status" value="1"/>
</dbReference>
<feature type="domain" description="AAA+ ATPase" evidence="12">
    <location>
        <begin position="164"/>
        <end position="466"/>
    </location>
</feature>
<dbReference type="Pfam" id="PF21185">
    <property type="entry name" value="RecD_N"/>
    <property type="match status" value="1"/>
</dbReference>
<keyword evidence="2 11" id="KW-0547">Nucleotide-binding</keyword>
<comment type="miscellaneous">
    <text evidence="11">In the RecBCD complex, RecB has a slow 3'-5' helicase, an exonuclease activity and loads RecA onto ssDNA, RecD has a fast 5'-3' helicase activity, while RecC stimulates the ATPase and processivity of the RecB helicase and contributes to recognition of the Chi site.</text>
</comment>
<organism evidence="13 14">
    <name type="scientific">Spectribacter hydrogenoxidans</name>
    <dbReference type="NCBI Taxonomy" id="3075608"/>
    <lineage>
        <taxon>Bacteria</taxon>
        <taxon>Pseudomonadati</taxon>
        <taxon>Pseudomonadota</taxon>
        <taxon>Gammaproteobacteria</taxon>
        <taxon>Salinisphaerales</taxon>
        <taxon>Salinisphaeraceae</taxon>
        <taxon>Spectribacter</taxon>
    </lineage>
</organism>
<evidence type="ECO:0000256" key="8">
    <source>
        <dbReference type="ARBA" id="ARBA00023125"/>
    </source>
</evidence>
<dbReference type="PANTHER" id="PTHR43788:SF6">
    <property type="entry name" value="DNA HELICASE B"/>
    <property type="match status" value="1"/>
</dbReference>
<evidence type="ECO:0000259" key="12">
    <source>
        <dbReference type="SMART" id="SM00382"/>
    </source>
</evidence>
<dbReference type="InterPro" id="IPR049550">
    <property type="entry name" value="RecD_N"/>
</dbReference>
<dbReference type="PANTHER" id="PTHR43788">
    <property type="entry name" value="DNA2/NAM7 HELICASE FAMILY MEMBER"/>
    <property type="match status" value="1"/>
</dbReference>
<dbReference type="Pfam" id="PF13538">
    <property type="entry name" value="UvrD_C_2"/>
    <property type="match status" value="1"/>
</dbReference>
<keyword evidence="8 11" id="KW-0238">DNA-binding</keyword>
<sequence length="606" mass="66214">MSDTLRTRMQRAVDERRAAPLEAALADWALRHGGSQPVAVALAACARAVADGHSCLSLAHALPAIPGEHPFCDRDELERALQSSELVGAPGESRPLIREEERLYLHRYWTYEARLAERLRRLLAAEPDRVDTAALQPDGGLFDYGWVGDDETHWQAVAAFVALRHRFAVISGGPGTGKTYTVLRLMRLLIESALRAGEAPPLIRMAAPTGKAAARMVESTRAGLTEMPDLPEAVRTHIPLEAGTLHRLIGIGYGTTRPRHDRDNPLAADVVIVDEASMVDLPLMAKLVEALSDQARLILLGDRYQLASVESGSVLAELCSAAGVNRFTSAQQEAAAPLLADPMENSDSPLADHVVTLQTSHRFQADSPIGRLAAAVNDGDGETALAIAADSAPDITLNTDTGGDSLDELVEAAAERYQALIDTTEPQIALEHLQSQCLLCAVRHGPTGSVTLNRRITERLAQQRGFDPRHVWYHGRPVMVTRNDYRAGLYNGDIGVCLRDEEGHLRVWFATDEGLRAFLPTALPDHESVYAITVHKSQGSEFDHVTLVLPLEDNKLLTRELIYTGITRARMTVRLFGSGEILTAAIQRRIERHSGLSDRMREASHE</sequence>
<keyword evidence="14" id="KW-1185">Reference proteome</keyword>
<comment type="similarity">
    <text evidence="11">Belongs to the RecD family.</text>
</comment>
<dbReference type="RefSeq" id="WP_311652713.1">
    <property type="nucleotide sequence ID" value="NZ_JAVRIB010000007.1"/>
</dbReference>
<dbReference type="EC" id="5.6.2.3" evidence="11"/>
<proteinExistence type="inferred from homology"/>
<accession>A0ABU3BZZ7</accession>
<comment type="subunit">
    <text evidence="11">Heterotrimer of RecB, RecC and RecD. All subunits contribute to DNA-binding.</text>
</comment>
<keyword evidence="10 11" id="KW-0413">Isomerase</keyword>
<keyword evidence="4 11" id="KW-0378">Hydrolase</keyword>
<dbReference type="Proteomes" id="UP001251857">
    <property type="component" value="Unassembled WGS sequence"/>
</dbReference>
<keyword evidence="3 11" id="KW-0227">DNA damage</keyword>
<keyword evidence="6 11" id="KW-0269">Exonuclease</keyword>
<gene>
    <name evidence="11 13" type="primary">recD</name>
    <name evidence="13" type="ORF">RM532_07950</name>
</gene>
<dbReference type="InterPro" id="IPR041851">
    <property type="entry name" value="RecD_N_sf"/>
</dbReference>
<evidence type="ECO:0000313" key="13">
    <source>
        <dbReference type="EMBL" id="MDT0634891.1"/>
    </source>
</evidence>
<dbReference type="InterPro" id="IPR050534">
    <property type="entry name" value="Coronavir_polyprotein_1ab"/>
</dbReference>
<dbReference type="CDD" id="cd18809">
    <property type="entry name" value="SF1_C_RecD"/>
    <property type="match status" value="1"/>
</dbReference>
<evidence type="ECO:0000256" key="2">
    <source>
        <dbReference type="ARBA" id="ARBA00022741"/>
    </source>
</evidence>
<dbReference type="InterPro" id="IPR003593">
    <property type="entry name" value="AAA+_ATPase"/>
</dbReference>
<dbReference type="HAMAP" id="MF_01487">
    <property type="entry name" value="RecD"/>
    <property type="match status" value="1"/>
</dbReference>
<dbReference type="Gene3D" id="1.10.10.1020">
    <property type="entry name" value="RecBCD complex, subunit RecD, N-terminal domain"/>
    <property type="match status" value="1"/>
</dbReference>
<evidence type="ECO:0000256" key="4">
    <source>
        <dbReference type="ARBA" id="ARBA00022801"/>
    </source>
</evidence>
<name>A0ABU3BZZ7_9GAMM</name>
<comment type="catalytic activity">
    <reaction evidence="11">
        <text>ATP + H2O = ADP + phosphate + H(+)</text>
        <dbReference type="Rhea" id="RHEA:13065"/>
        <dbReference type="ChEBI" id="CHEBI:15377"/>
        <dbReference type="ChEBI" id="CHEBI:15378"/>
        <dbReference type="ChEBI" id="CHEBI:30616"/>
        <dbReference type="ChEBI" id="CHEBI:43474"/>
        <dbReference type="ChEBI" id="CHEBI:456216"/>
        <dbReference type="EC" id="5.6.2.3"/>
    </reaction>
</comment>
<evidence type="ECO:0000256" key="11">
    <source>
        <dbReference type="HAMAP-Rule" id="MF_01487"/>
    </source>
</evidence>
<feature type="binding site" evidence="11">
    <location>
        <begin position="172"/>
        <end position="179"/>
    </location>
    <ligand>
        <name>ATP</name>
        <dbReference type="ChEBI" id="CHEBI:30616"/>
    </ligand>
</feature>
<comment type="caution">
    <text evidence="13">The sequence shown here is derived from an EMBL/GenBank/DDBJ whole genome shotgun (WGS) entry which is preliminary data.</text>
</comment>